<sequence>MSEKVFFATVISIISIILVLIIALTVSYFLWFYIYGYKQKKNGFIFENIVNEKLKRLIKGTPFKFIDGGVYSYNNKQYEIDSALISSSLLVVLEYKAINGILSGNADQKELNISKQNKTSKKLYKIKNPIFQNEYHIENIKRSLRKDIMLASLIIVPDDATIKISNIPHHVNICTISELENLISQLSLMSKKLPDLVNVKDVVNLFETFKISTIAEKFRFRQKIKQR</sequence>
<evidence type="ECO:0000313" key="3">
    <source>
        <dbReference type="EMBL" id="VEU64910.1"/>
    </source>
</evidence>
<geneLocation type="plasmid" evidence="3 5">
    <name>13</name>
</geneLocation>
<evidence type="ECO:0000313" key="5">
    <source>
        <dbReference type="Proteomes" id="UP000289506"/>
    </source>
</evidence>
<dbReference type="EMBL" id="LR214986">
    <property type="protein sequence ID" value="VEU64910.1"/>
    <property type="molecule type" value="Genomic_DNA"/>
</dbReference>
<dbReference type="Proteomes" id="UP000289506">
    <property type="component" value="Plasmid 13"/>
</dbReference>
<organism evidence="3 5">
    <name type="scientific">Mycoplasmopsis cynos</name>
    <dbReference type="NCBI Taxonomy" id="171284"/>
    <lineage>
        <taxon>Bacteria</taxon>
        <taxon>Bacillati</taxon>
        <taxon>Mycoplasmatota</taxon>
        <taxon>Mycoplasmoidales</taxon>
        <taxon>Metamycoplasmataceae</taxon>
        <taxon>Mycoplasmopsis</taxon>
    </lineage>
</organism>
<dbReference type="OMA" id="HIRHFIN"/>
<evidence type="ECO:0000313" key="4">
    <source>
        <dbReference type="EMBL" id="WQQ19783.1"/>
    </source>
</evidence>
<dbReference type="RefSeq" id="WP_015287449.1">
    <property type="nucleotide sequence ID" value="NZ_CP110276.1"/>
</dbReference>
<protein>
    <submittedName>
        <fullName evidence="3 4">Nuclease-related domain</fullName>
    </submittedName>
</protein>
<dbReference type="Pfam" id="PF08378">
    <property type="entry name" value="NERD"/>
    <property type="match status" value="1"/>
</dbReference>
<name>A0A449AIV1_9BACT</name>
<accession>A0A449AIV1</accession>
<dbReference type="Proteomes" id="UP001327314">
    <property type="component" value="Chromosome"/>
</dbReference>
<keyword evidence="1" id="KW-0472">Membrane</keyword>
<keyword evidence="1" id="KW-1133">Transmembrane helix</keyword>
<dbReference type="AlphaFoldDB" id="A0A449AIV1"/>
<dbReference type="EMBL" id="CP141046">
    <property type="protein sequence ID" value="WQQ19783.1"/>
    <property type="molecule type" value="Genomic_DNA"/>
</dbReference>
<feature type="transmembrane region" description="Helical" evidence="1">
    <location>
        <begin position="6"/>
        <end position="34"/>
    </location>
</feature>
<dbReference type="InterPro" id="IPR011528">
    <property type="entry name" value="NERD"/>
</dbReference>
<reference evidence="4 6" key="2">
    <citation type="submission" date="2023-12" db="EMBL/GenBank/DDBJ databases">
        <title>Hybrid Genome Assemblies of Mycoplasma cynos and Mycoplasma felis isolated from Dogs and Cats with Infectious Respiratory Disease.</title>
        <authorList>
            <person name="Framst I."/>
            <person name="Cai H."/>
            <person name="Ramesh P."/>
            <person name="Maboni G."/>
        </authorList>
    </citation>
    <scope>NUCLEOTIDE SEQUENCE [LARGE SCALE GENOMIC DNA]</scope>
    <source>
        <strain evidence="4 6">30510</strain>
    </source>
</reference>
<gene>
    <name evidence="3" type="ORF">NCTC10142_00677</name>
    <name evidence="4" type="ORF">RRG46_02960</name>
</gene>
<evidence type="ECO:0000313" key="6">
    <source>
        <dbReference type="Proteomes" id="UP001327314"/>
    </source>
</evidence>
<dbReference type="PROSITE" id="PS50965">
    <property type="entry name" value="NERD"/>
    <property type="match status" value="1"/>
</dbReference>
<keyword evidence="3" id="KW-0614">Plasmid</keyword>
<evidence type="ECO:0000256" key="1">
    <source>
        <dbReference type="SAM" id="Phobius"/>
    </source>
</evidence>
<proteinExistence type="predicted"/>
<reference evidence="3 5" key="1">
    <citation type="submission" date="2019-01" db="EMBL/GenBank/DDBJ databases">
        <authorList>
            <consortium name="Pathogen Informatics"/>
        </authorList>
    </citation>
    <scope>NUCLEOTIDE SEQUENCE [LARGE SCALE GENOMIC DNA]</scope>
    <source>
        <strain evidence="3 5">NCTC10142</strain>
        <plasmid evidence="5">13</plasmid>
    </source>
</reference>
<dbReference type="GeneID" id="74932162"/>
<keyword evidence="1" id="KW-0812">Transmembrane</keyword>
<feature type="domain" description="NERD" evidence="2">
    <location>
        <begin position="42"/>
        <end position="163"/>
    </location>
</feature>
<evidence type="ECO:0000259" key="2">
    <source>
        <dbReference type="PROSITE" id="PS50965"/>
    </source>
</evidence>